<keyword evidence="1 4" id="KW-0808">Transferase</keyword>
<dbReference type="SUPFAM" id="SSF55729">
    <property type="entry name" value="Acyl-CoA N-acyltransferases (Nat)"/>
    <property type="match status" value="1"/>
</dbReference>
<proteinExistence type="predicted"/>
<organism evidence="4 5">
    <name type="scientific">Tritonibacter aquimaris</name>
    <dbReference type="NCBI Taxonomy" id="2663379"/>
    <lineage>
        <taxon>Bacteria</taxon>
        <taxon>Pseudomonadati</taxon>
        <taxon>Pseudomonadota</taxon>
        <taxon>Alphaproteobacteria</taxon>
        <taxon>Rhodobacterales</taxon>
        <taxon>Paracoccaceae</taxon>
        <taxon>Tritonibacter</taxon>
    </lineage>
</organism>
<dbReference type="PANTHER" id="PTHR43420">
    <property type="entry name" value="ACETYLTRANSFERASE"/>
    <property type="match status" value="1"/>
</dbReference>
<dbReference type="Proteomes" id="UP000436694">
    <property type="component" value="Unassembled WGS sequence"/>
</dbReference>
<evidence type="ECO:0000259" key="3">
    <source>
        <dbReference type="PROSITE" id="PS51186"/>
    </source>
</evidence>
<dbReference type="Pfam" id="PF00583">
    <property type="entry name" value="Acetyltransf_1"/>
    <property type="match status" value="1"/>
</dbReference>
<keyword evidence="2" id="KW-0012">Acyltransferase</keyword>
<dbReference type="AlphaFoldDB" id="A0A844AZ24"/>
<sequence>MSETEPQYYELIERTWPCATATTLGNITLREGQGGGSRVSCATVDGAFCTNDLQMAAATMREMGQQPLFMVRDGESELDTALESLGFVVKDPVFLRAGSVERLAATKVPPVTAFEIWPPLAIQRDIWAKAGIGPARLAVMQRADVAKTALLGRIDDQPAGVGFVAVSEEVAMVHALEVDAQHRRKGLARYMMHQAAIWAQKQNAQQLMVLVTQANQGANLLYQKLGLDVVGAYHYRVLHEDVPQ</sequence>
<dbReference type="PROSITE" id="PS51186">
    <property type="entry name" value="GNAT"/>
    <property type="match status" value="1"/>
</dbReference>
<dbReference type="RefSeq" id="WP_328593382.1">
    <property type="nucleotide sequence ID" value="NZ_WIXK01000006.1"/>
</dbReference>
<dbReference type="GO" id="GO:0016747">
    <property type="term" value="F:acyltransferase activity, transferring groups other than amino-acyl groups"/>
    <property type="evidence" value="ECO:0007669"/>
    <property type="project" value="InterPro"/>
</dbReference>
<evidence type="ECO:0000256" key="2">
    <source>
        <dbReference type="ARBA" id="ARBA00023315"/>
    </source>
</evidence>
<name>A0A844AZ24_9RHOB</name>
<dbReference type="Gene3D" id="3.40.630.30">
    <property type="match status" value="1"/>
</dbReference>
<dbReference type="PANTHER" id="PTHR43420:SF47">
    <property type="entry name" value="N-ACETYLTRANSFERASE DOMAIN-CONTAINING PROTEIN"/>
    <property type="match status" value="1"/>
</dbReference>
<protein>
    <submittedName>
        <fullName evidence="4">GNAT family N-acetyltransferase</fullName>
    </submittedName>
</protein>
<gene>
    <name evidence="4" type="ORF">GG681_13080</name>
</gene>
<accession>A0A844AZ24</accession>
<dbReference type="InterPro" id="IPR016181">
    <property type="entry name" value="Acyl_CoA_acyltransferase"/>
</dbReference>
<dbReference type="CDD" id="cd04301">
    <property type="entry name" value="NAT_SF"/>
    <property type="match status" value="1"/>
</dbReference>
<keyword evidence="5" id="KW-1185">Reference proteome</keyword>
<dbReference type="InterPro" id="IPR050680">
    <property type="entry name" value="YpeA/RimI_acetyltransf"/>
</dbReference>
<evidence type="ECO:0000256" key="1">
    <source>
        <dbReference type="ARBA" id="ARBA00022679"/>
    </source>
</evidence>
<evidence type="ECO:0000313" key="5">
    <source>
        <dbReference type="Proteomes" id="UP000436694"/>
    </source>
</evidence>
<feature type="domain" description="N-acetyltransferase" evidence="3">
    <location>
        <begin position="106"/>
        <end position="243"/>
    </location>
</feature>
<comment type="caution">
    <text evidence="4">The sequence shown here is derived from an EMBL/GenBank/DDBJ whole genome shotgun (WGS) entry which is preliminary data.</text>
</comment>
<reference evidence="4 5" key="1">
    <citation type="submission" date="2019-10" db="EMBL/GenBank/DDBJ databases">
        <title>Epibacterium sp. nov., isolated from seawater.</title>
        <authorList>
            <person name="Zhang X."/>
            <person name="Li N."/>
        </authorList>
    </citation>
    <scope>NUCLEOTIDE SEQUENCE [LARGE SCALE GENOMIC DNA]</scope>
    <source>
        <strain evidence="4 5">SM1969</strain>
    </source>
</reference>
<dbReference type="EMBL" id="WIXK01000006">
    <property type="protein sequence ID" value="MQY43574.1"/>
    <property type="molecule type" value="Genomic_DNA"/>
</dbReference>
<evidence type="ECO:0000313" key="4">
    <source>
        <dbReference type="EMBL" id="MQY43574.1"/>
    </source>
</evidence>
<dbReference type="InterPro" id="IPR000182">
    <property type="entry name" value="GNAT_dom"/>
</dbReference>